<dbReference type="OrthoDB" id="2748944at2759"/>
<name>A0A5C2S8T5_9APHY</name>
<evidence type="ECO:0000313" key="1">
    <source>
        <dbReference type="EMBL" id="RPD60265.1"/>
    </source>
</evidence>
<sequence>MPQCQARAIEGVDPQERCTMSAQAPELYCPEHTAEAARLADAYKKAQNEADALSVLVEDIGTKDVLEQSHNVDETSTAAAVLKAYTDRLDSMIKAAELYQVRFGAQSRHDGRASMESVSELEKKRDDALKVLAKAEFWKSVLKGLEPQSTFGPVPVSVQMQASAERCQAYLETEGCTRCPDPAAEGRRFCPAHDAQHRASLTGVEKARVQCHEFLDDYEGAFGSGSRGENIKLLQKYAVSVRSVMEHLEAHQQQYRCKTGEQHKKEMDDLTEKRRKVFSKLDDLVLFENVVYLVKKAAPFCSIGFFVLLLCIVLNQ</sequence>
<dbReference type="EMBL" id="ML122266">
    <property type="protein sequence ID" value="RPD60265.1"/>
    <property type="molecule type" value="Genomic_DNA"/>
</dbReference>
<organism evidence="1 2">
    <name type="scientific">Lentinus tigrinus ALCF2SS1-6</name>
    <dbReference type="NCBI Taxonomy" id="1328759"/>
    <lineage>
        <taxon>Eukaryota</taxon>
        <taxon>Fungi</taxon>
        <taxon>Dikarya</taxon>
        <taxon>Basidiomycota</taxon>
        <taxon>Agaricomycotina</taxon>
        <taxon>Agaricomycetes</taxon>
        <taxon>Polyporales</taxon>
        <taxon>Polyporaceae</taxon>
        <taxon>Lentinus</taxon>
    </lineage>
</organism>
<protein>
    <submittedName>
        <fullName evidence="1">Uncharacterized protein</fullName>
    </submittedName>
</protein>
<dbReference type="AlphaFoldDB" id="A0A5C2S8T5"/>
<dbReference type="Proteomes" id="UP000313359">
    <property type="component" value="Unassembled WGS sequence"/>
</dbReference>
<evidence type="ECO:0000313" key="2">
    <source>
        <dbReference type="Proteomes" id="UP000313359"/>
    </source>
</evidence>
<reference evidence="1" key="1">
    <citation type="journal article" date="2018" name="Genome Biol. Evol.">
        <title>Genomics and development of Lentinus tigrinus, a white-rot wood-decaying mushroom with dimorphic fruiting bodies.</title>
        <authorList>
            <person name="Wu B."/>
            <person name="Xu Z."/>
            <person name="Knudson A."/>
            <person name="Carlson A."/>
            <person name="Chen N."/>
            <person name="Kovaka S."/>
            <person name="LaButti K."/>
            <person name="Lipzen A."/>
            <person name="Pennachio C."/>
            <person name="Riley R."/>
            <person name="Schakwitz W."/>
            <person name="Umezawa K."/>
            <person name="Ohm R.A."/>
            <person name="Grigoriev I.V."/>
            <person name="Nagy L.G."/>
            <person name="Gibbons J."/>
            <person name="Hibbett D."/>
        </authorList>
    </citation>
    <scope>NUCLEOTIDE SEQUENCE [LARGE SCALE GENOMIC DNA]</scope>
    <source>
        <strain evidence="1">ALCF2SS1-6</strain>
    </source>
</reference>
<keyword evidence="2" id="KW-1185">Reference proteome</keyword>
<accession>A0A5C2S8T5</accession>
<dbReference type="STRING" id="1328759.A0A5C2S8T5"/>
<gene>
    <name evidence="1" type="ORF">L227DRAFT_600886</name>
</gene>
<proteinExistence type="predicted"/>